<dbReference type="EMBL" id="KL596689">
    <property type="protein sequence ID" value="KER28888.1"/>
    <property type="molecule type" value="Genomic_DNA"/>
</dbReference>
<proteinExistence type="predicted"/>
<feature type="region of interest" description="Disordered" evidence="1">
    <location>
        <begin position="1"/>
        <end position="20"/>
    </location>
</feature>
<evidence type="ECO:0000313" key="2">
    <source>
        <dbReference type="EMBL" id="KER28888.1"/>
    </source>
</evidence>
<protein>
    <submittedName>
        <fullName evidence="2">Uncharacterized protein</fullName>
    </submittedName>
</protein>
<reference evidence="2 3" key="1">
    <citation type="submission" date="2013-11" db="EMBL/GenBank/DDBJ databases">
        <title>Opisthorchis viverrini - life in the bile duct.</title>
        <authorList>
            <person name="Young N.D."/>
            <person name="Nagarajan N."/>
            <person name="Lin S.J."/>
            <person name="Korhonen P.K."/>
            <person name="Jex A.R."/>
            <person name="Hall R.S."/>
            <person name="Safavi-Hemami H."/>
            <person name="Kaewkong W."/>
            <person name="Bertrand D."/>
            <person name="Gao S."/>
            <person name="Seet Q."/>
            <person name="Wongkham S."/>
            <person name="Teh B.T."/>
            <person name="Wongkham C."/>
            <person name="Intapan P.M."/>
            <person name="Maleewong W."/>
            <person name="Yang X."/>
            <person name="Hu M."/>
            <person name="Wang Z."/>
            <person name="Hofmann A."/>
            <person name="Sternberg P.W."/>
            <person name="Tan P."/>
            <person name="Wang J."/>
            <person name="Gasser R.B."/>
        </authorList>
    </citation>
    <scope>NUCLEOTIDE SEQUENCE [LARGE SCALE GENOMIC DNA]</scope>
</reference>
<name>A0A074ZNB1_OPIVI</name>
<gene>
    <name evidence="2" type="ORF">T265_04357</name>
</gene>
<dbReference type="Proteomes" id="UP000054324">
    <property type="component" value="Unassembled WGS sequence"/>
</dbReference>
<organism evidence="2 3">
    <name type="scientific">Opisthorchis viverrini</name>
    <name type="common">Southeast Asian liver fluke</name>
    <dbReference type="NCBI Taxonomy" id="6198"/>
    <lineage>
        <taxon>Eukaryota</taxon>
        <taxon>Metazoa</taxon>
        <taxon>Spiralia</taxon>
        <taxon>Lophotrochozoa</taxon>
        <taxon>Platyhelminthes</taxon>
        <taxon>Trematoda</taxon>
        <taxon>Digenea</taxon>
        <taxon>Opisthorchiida</taxon>
        <taxon>Opisthorchiata</taxon>
        <taxon>Opisthorchiidae</taxon>
        <taxon>Opisthorchis</taxon>
    </lineage>
</organism>
<dbReference type="RefSeq" id="XP_009167342.1">
    <property type="nucleotide sequence ID" value="XM_009169078.1"/>
</dbReference>
<feature type="non-terminal residue" evidence="2">
    <location>
        <position position="1"/>
    </location>
</feature>
<dbReference type="KEGG" id="ovi:T265_04357"/>
<feature type="non-terminal residue" evidence="2">
    <location>
        <position position="47"/>
    </location>
</feature>
<dbReference type="GeneID" id="20318539"/>
<dbReference type="AlphaFoldDB" id="A0A074ZNB1"/>
<keyword evidence="3" id="KW-1185">Reference proteome</keyword>
<dbReference type="CTD" id="20318539"/>
<evidence type="ECO:0000313" key="3">
    <source>
        <dbReference type="Proteomes" id="UP000054324"/>
    </source>
</evidence>
<evidence type="ECO:0000256" key="1">
    <source>
        <dbReference type="SAM" id="MobiDB-lite"/>
    </source>
</evidence>
<accession>A0A074ZNB1</accession>
<sequence>ATRRKHDGWVTARGKPSTSLVPSCRAIRREHDGWDTARFPKPGQEKL</sequence>